<evidence type="ECO:0000256" key="9">
    <source>
        <dbReference type="SAM" id="Phobius"/>
    </source>
</evidence>
<evidence type="ECO:0000256" key="7">
    <source>
        <dbReference type="ARBA" id="ARBA00029447"/>
    </source>
</evidence>
<dbReference type="PRINTS" id="PR00260">
    <property type="entry name" value="CHEMTRNSDUCR"/>
</dbReference>
<comment type="similarity">
    <text evidence="7">Belongs to the methyl-accepting chemotaxis (MCP) protein family.</text>
</comment>
<comment type="subcellular location">
    <subcellularLocation>
        <location evidence="1">Cell membrane</location>
        <topology evidence="1">Multi-pass membrane protein</topology>
    </subcellularLocation>
</comment>
<proteinExistence type="inferred from homology"/>
<evidence type="ECO:0000256" key="5">
    <source>
        <dbReference type="ARBA" id="ARBA00023136"/>
    </source>
</evidence>
<evidence type="ECO:0000256" key="1">
    <source>
        <dbReference type="ARBA" id="ARBA00004651"/>
    </source>
</evidence>
<keyword evidence="6 8" id="KW-0807">Transducer</keyword>
<dbReference type="InterPro" id="IPR004089">
    <property type="entry name" value="MCPsignal_dom"/>
</dbReference>
<dbReference type="Proteomes" id="UP000273083">
    <property type="component" value="Unassembled WGS sequence"/>
</dbReference>
<dbReference type="PROSITE" id="PS50885">
    <property type="entry name" value="HAMP"/>
    <property type="match status" value="1"/>
</dbReference>
<dbReference type="PROSITE" id="PS50111">
    <property type="entry name" value="CHEMOTAXIS_TRANSDUC_2"/>
    <property type="match status" value="1"/>
</dbReference>
<dbReference type="SUPFAM" id="SSF58104">
    <property type="entry name" value="Methyl-accepting chemotaxis protein (MCP) signaling domain"/>
    <property type="match status" value="1"/>
</dbReference>
<dbReference type="CDD" id="cd06225">
    <property type="entry name" value="HAMP"/>
    <property type="match status" value="1"/>
</dbReference>
<dbReference type="PANTHER" id="PTHR32089">
    <property type="entry name" value="METHYL-ACCEPTING CHEMOTAXIS PROTEIN MCPB"/>
    <property type="match status" value="1"/>
</dbReference>
<feature type="domain" description="Methyl-accepting transducer" evidence="10">
    <location>
        <begin position="277"/>
        <end position="514"/>
    </location>
</feature>
<dbReference type="RefSeq" id="WP_170164223.1">
    <property type="nucleotide sequence ID" value="NZ_RJVG01000001.1"/>
</dbReference>
<evidence type="ECO:0000256" key="4">
    <source>
        <dbReference type="ARBA" id="ARBA00022989"/>
    </source>
</evidence>
<keyword evidence="13" id="KW-1185">Reference proteome</keyword>
<dbReference type="Gene3D" id="1.10.287.950">
    <property type="entry name" value="Methyl-accepting chemotaxis protein"/>
    <property type="match status" value="1"/>
</dbReference>
<dbReference type="PANTHER" id="PTHR32089:SF112">
    <property type="entry name" value="LYSOZYME-LIKE PROTEIN-RELATED"/>
    <property type="match status" value="1"/>
</dbReference>
<keyword evidence="4 9" id="KW-1133">Transmembrane helix</keyword>
<dbReference type="GO" id="GO:0006935">
    <property type="term" value="P:chemotaxis"/>
    <property type="evidence" value="ECO:0007669"/>
    <property type="project" value="InterPro"/>
</dbReference>
<dbReference type="InterPro" id="IPR029151">
    <property type="entry name" value="Sensor-like_sf"/>
</dbReference>
<dbReference type="Pfam" id="PF17202">
    <property type="entry name" value="sCache_3_3"/>
    <property type="match status" value="1"/>
</dbReference>
<dbReference type="SMART" id="SM00283">
    <property type="entry name" value="MA"/>
    <property type="match status" value="1"/>
</dbReference>
<evidence type="ECO:0000256" key="6">
    <source>
        <dbReference type="ARBA" id="ARBA00023224"/>
    </source>
</evidence>
<dbReference type="InterPro" id="IPR033463">
    <property type="entry name" value="sCache_3"/>
</dbReference>
<feature type="domain" description="HAMP" evidence="11">
    <location>
        <begin position="203"/>
        <end position="258"/>
    </location>
</feature>
<evidence type="ECO:0000256" key="2">
    <source>
        <dbReference type="ARBA" id="ARBA00022475"/>
    </source>
</evidence>
<dbReference type="GO" id="GO:0007165">
    <property type="term" value="P:signal transduction"/>
    <property type="evidence" value="ECO:0007669"/>
    <property type="project" value="UniProtKB-KW"/>
</dbReference>
<evidence type="ECO:0000259" key="11">
    <source>
        <dbReference type="PROSITE" id="PS50885"/>
    </source>
</evidence>
<feature type="transmembrane region" description="Helical" evidence="9">
    <location>
        <begin position="7"/>
        <end position="26"/>
    </location>
</feature>
<dbReference type="InterPro" id="IPR003660">
    <property type="entry name" value="HAMP_dom"/>
</dbReference>
<dbReference type="SMART" id="SM00304">
    <property type="entry name" value="HAMP"/>
    <property type="match status" value="2"/>
</dbReference>
<comment type="caution">
    <text evidence="12">The sequence shown here is derived from an EMBL/GenBank/DDBJ whole genome shotgun (WGS) entry which is preliminary data.</text>
</comment>
<evidence type="ECO:0000256" key="3">
    <source>
        <dbReference type="ARBA" id="ARBA00022692"/>
    </source>
</evidence>
<sequence length="565" mass="61895">MKLKTKLVSSFAGILLIFSIAVILMVSNKTTTTLNRSLADSTESGAKLAYSLLSAKYPGEWSVNKDGYLTKGDYYFNERYDFVDEERENGYYISLYSGAKNISTNIFKEENKRAIGEEVPEFIKEEVINNKQVYIGKVTIEGEDTYGYYQPLRDANSEVIGIYFCAKDPGTVNSDINNIIGTISIVMLFGAILSLISIYILGSKITNPIKMISNFLDKIANNDFTGELPSKLTKSKNEIGVMAHAAETMQASVIEIISKIVQETNNMNEDLLTSTVELDKLNEKIEDISATTEQISASMEETVASIEEVNCAAVEAREAIKGIADKATEGKESAITISKRARELKENARNSQVDTLNVLTQNKKVMEVAIEKSKTVSQIDLLSNAILEIASETNLLSLNASIEAARAGEAGKGFAVVADEIRKLAEASEDTVGKIQTVTQEVIDAVNNLVNGSSSLLEFVDTNIMRDYKNLANTGKQYEEDASFIENMVTDLERLSDNSLISIESMTNSIDAIAIGASENMGGVNNIAQNTVDVVERSLGVAKLSNNTKLSSDKLKELTERFKIK</sequence>
<reference evidence="12 13" key="1">
    <citation type="submission" date="2018-11" db="EMBL/GenBank/DDBJ databases">
        <title>Genomic Encyclopedia of Type Strains, Phase IV (KMG-IV): sequencing the most valuable type-strain genomes for metagenomic binning, comparative biology and taxonomic classification.</title>
        <authorList>
            <person name="Goeker M."/>
        </authorList>
    </citation>
    <scope>NUCLEOTIDE SEQUENCE [LARGE SCALE GENOMIC DNA]</scope>
    <source>
        <strain evidence="12 13">DSM 26537</strain>
    </source>
</reference>
<dbReference type="GO" id="GO:0005886">
    <property type="term" value="C:plasma membrane"/>
    <property type="evidence" value="ECO:0007669"/>
    <property type="project" value="UniProtKB-SubCell"/>
</dbReference>
<organism evidence="12 13">
    <name type="scientific">Mobilisporobacter senegalensis</name>
    <dbReference type="NCBI Taxonomy" id="1329262"/>
    <lineage>
        <taxon>Bacteria</taxon>
        <taxon>Bacillati</taxon>
        <taxon>Bacillota</taxon>
        <taxon>Clostridia</taxon>
        <taxon>Lachnospirales</taxon>
        <taxon>Lachnospiraceae</taxon>
        <taxon>Mobilisporobacter</taxon>
    </lineage>
</organism>
<name>A0A3N1Y049_9FIRM</name>
<dbReference type="EMBL" id="RJVG01000001">
    <property type="protein sequence ID" value="ROR31898.1"/>
    <property type="molecule type" value="Genomic_DNA"/>
</dbReference>
<evidence type="ECO:0000259" key="10">
    <source>
        <dbReference type="PROSITE" id="PS50111"/>
    </source>
</evidence>
<keyword evidence="3 9" id="KW-0812">Transmembrane</keyword>
<feature type="transmembrane region" description="Helical" evidence="9">
    <location>
        <begin position="179"/>
        <end position="201"/>
    </location>
</feature>
<gene>
    <name evidence="12" type="ORF">EDD66_101518</name>
</gene>
<keyword evidence="5 9" id="KW-0472">Membrane</keyword>
<accession>A0A3N1Y049</accession>
<dbReference type="InterPro" id="IPR004090">
    <property type="entry name" value="Chemotax_Me-accpt_rcpt"/>
</dbReference>
<evidence type="ECO:0000313" key="13">
    <source>
        <dbReference type="Proteomes" id="UP000273083"/>
    </source>
</evidence>
<evidence type="ECO:0000313" key="12">
    <source>
        <dbReference type="EMBL" id="ROR31898.1"/>
    </source>
</evidence>
<dbReference type="AlphaFoldDB" id="A0A3N1Y049"/>
<dbReference type="SUPFAM" id="SSF103190">
    <property type="entry name" value="Sensory domain-like"/>
    <property type="match status" value="1"/>
</dbReference>
<dbReference type="Pfam" id="PF00015">
    <property type="entry name" value="MCPsignal"/>
    <property type="match status" value="1"/>
</dbReference>
<dbReference type="GO" id="GO:0004888">
    <property type="term" value="F:transmembrane signaling receptor activity"/>
    <property type="evidence" value="ECO:0007669"/>
    <property type="project" value="InterPro"/>
</dbReference>
<keyword evidence="2" id="KW-1003">Cell membrane</keyword>
<evidence type="ECO:0000256" key="8">
    <source>
        <dbReference type="PROSITE-ProRule" id="PRU00284"/>
    </source>
</evidence>
<protein>
    <submittedName>
        <fullName evidence="12">Methyl-accepting chemotaxis protein</fullName>
    </submittedName>
</protein>